<dbReference type="EMBL" id="CM042037">
    <property type="protein sequence ID" value="KAI3741646.1"/>
    <property type="molecule type" value="Genomic_DNA"/>
</dbReference>
<gene>
    <name evidence="1" type="ORF">L1987_59320</name>
</gene>
<name>A0ACB9D566_9ASTR</name>
<keyword evidence="2" id="KW-1185">Reference proteome</keyword>
<proteinExistence type="predicted"/>
<comment type="caution">
    <text evidence="1">The sequence shown here is derived from an EMBL/GenBank/DDBJ whole genome shotgun (WGS) entry which is preliminary data.</text>
</comment>
<dbReference type="Proteomes" id="UP001056120">
    <property type="component" value="Linkage Group LG20"/>
</dbReference>
<evidence type="ECO:0000313" key="2">
    <source>
        <dbReference type="Proteomes" id="UP001056120"/>
    </source>
</evidence>
<sequence length="213" mass="24147">MTIAENRFLLRYLPLRFSSISLLDRLTCGALMPNVGFGLGSLFVRCCRLLLCGGVCTCWIKLNPTGMMHCWCGYFKWDQGDGGGHYKHLANMGCSYLSGAIEKCIRACSKCADRYIDVASVVAHLCVYRETYFCWDPTGMTRHGMVTRFFQLQKLGLNSILKSKEYRRTISPKSVTGLLDLKRKHLDFVGLLEFHAISEDRDDPVHWLQLGTS</sequence>
<accession>A0ACB9D566</accession>
<reference evidence="1 2" key="2">
    <citation type="journal article" date="2022" name="Mol. Ecol. Resour.">
        <title>The genomes of chicory, endive, great burdock and yacon provide insights into Asteraceae paleo-polyploidization history and plant inulin production.</title>
        <authorList>
            <person name="Fan W."/>
            <person name="Wang S."/>
            <person name="Wang H."/>
            <person name="Wang A."/>
            <person name="Jiang F."/>
            <person name="Liu H."/>
            <person name="Zhao H."/>
            <person name="Xu D."/>
            <person name="Zhang Y."/>
        </authorList>
    </citation>
    <scope>NUCLEOTIDE SEQUENCE [LARGE SCALE GENOMIC DNA]</scope>
    <source>
        <strain evidence="2">cv. Yunnan</strain>
        <tissue evidence="1">Leaves</tissue>
    </source>
</reference>
<organism evidence="1 2">
    <name type="scientific">Smallanthus sonchifolius</name>
    <dbReference type="NCBI Taxonomy" id="185202"/>
    <lineage>
        <taxon>Eukaryota</taxon>
        <taxon>Viridiplantae</taxon>
        <taxon>Streptophyta</taxon>
        <taxon>Embryophyta</taxon>
        <taxon>Tracheophyta</taxon>
        <taxon>Spermatophyta</taxon>
        <taxon>Magnoliopsida</taxon>
        <taxon>eudicotyledons</taxon>
        <taxon>Gunneridae</taxon>
        <taxon>Pentapetalae</taxon>
        <taxon>asterids</taxon>
        <taxon>campanulids</taxon>
        <taxon>Asterales</taxon>
        <taxon>Asteraceae</taxon>
        <taxon>Asteroideae</taxon>
        <taxon>Heliantheae alliance</taxon>
        <taxon>Millerieae</taxon>
        <taxon>Smallanthus</taxon>
    </lineage>
</organism>
<protein>
    <submittedName>
        <fullName evidence="1">Uncharacterized protein</fullName>
    </submittedName>
</protein>
<reference evidence="2" key="1">
    <citation type="journal article" date="2022" name="Mol. Ecol. Resour.">
        <title>The genomes of chicory, endive, great burdock and yacon provide insights into Asteraceae palaeo-polyploidization history and plant inulin production.</title>
        <authorList>
            <person name="Fan W."/>
            <person name="Wang S."/>
            <person name="Wang H."/>
            <person name="Wang A."/>
            <person name="Jiang F."/>
            <person name="Liu H."/>
            <person name="Zhao H."/>
            <person name="Xu D."/>
            <person name="Zhang Y."/>
        </authorList>
    </citation>
    <scope>NUCLEOTIDE SEQUENCE [LARGE SCALE GENOMIC DNA]</scope>
    <source>
        <strain evidence="2">cv. Yunnan</strain>
    </source>
</reference>
<evidence type="ECO:0000313" key="1">
    <source>
        <dbReference type="EMBL" id="KAI3741646.1"/>
    </source>
</evidence>